<dbReference type="Pfam" id="PF01915">
    <property type="entry name" value="Glyco_hydro_3_C"/>
    <property type="match status" value="1"/>
</dbReference>
<dbReference type="InterPro" id="IPR036962">
    <property type="entry name" value="Glyco_hydro_3_N_sf"/>
</dbReference>
<dbReference type="InterPro" id="IPR001764">
    <property type="entry name" value="Glyco_hydro_3_N"/>
</dbReference>
<organism evidence="5 6">
    <name type="scientific">Fusibacter bizertensis</name>
    <dbReference type="NCBI Taxonomy" id="1488331"/>
    <lineage>
        <taxon>Bacteria</taxon>
        <taxon>Bacillati</taxon>
        <taxon>Bacillota</taxon>
        <taxon>Clostridia</taxon>
        <taxon>Eubacteriales</taxon>
        <taxon>Eubacteriales Family XII. Incertae Sedis</taxon>
        <taxon>Fusibacter</taxon>
    </lineage>
</organism>
<name>A0ABT6N8T9_9FIRM</name>
<reference evidence="5 6" key="1">
    <citation type="submission" date="2023-04" db="EMBL/GenBank/DDBJ databases">
        <title>Fusibacter bizertensis strain WBS, isolated from littoral bottom sediments of the Arctic seas - biochemical and genomic analysis.</title>
        <authorList>
            <person name="Brioukhanov A.L."/>
        </authorList>
    </citation>
    <scope>NUCLEOTIDE SEQUENCE [LARGE SCALE GENOMIC DNA]</scope>
    <source>
        <strain evidence="5 6">WBS</strain>
    </source>
</reference>
<keyword evidence="6" id="KW-1185">Reference proteome</keyword>
<keyword evidence="2" id="KW-0732">Signal</keyword>
<evidence type="ECO:0000313" key="5">
    <source>
        <dbReference type="EMBL" id="MDH8676818.1"/>
    </source>
</evidence>
<dbReference type="SMART" id="SM01217">
    <property type="entry name" value="Fn3_like"/>
    <property type="match status" value="1"/>
</dbReference>
<feature type="domain" description="Fibronectin type III-like" evidence="4">
    <location>
        <begin position="607"/>
        <end position="676"/>
    </location>
</feature>
<keyword evidence="3 5" id="KW-0378">Hydrolase</keyword>
<dbReference type="Gene3D" id="3.40.50.1700">
    <property type="entry name" value="Glycoside hydrolase family 3 C-terminal domain"/>
    <property type="match status" value="1"/>
</dbReference>
<dbReference type="InterPro" id="IPR026891">
    <property type="entry name" value="Fn3-like"/>
</dbReference>
<dbReference type="EMBL" id="JARYZI010000001">
    <property type="protein sequence ID" value="MDH8676818.1"/>
    <property type="molecule type" value="Genomic_DNA"/>
</dbReference>
<gene>
    <name evidence="5" type="ORF">QE109_01600</name>
</gene>
<dbReference type="Pfam" id="PF00933">
    <property type="entry name" value="Glyco_hydro_3"/>
    <property type="match status" value="1"/>
</dbReference>
<dbReference type="RefSeq" id="WP_281092617.1">
    <property type="nucleotide sequence ID" value="NZ_JARYZI010000001.1"/>
</dbReference>
<dbReference type="PANTHER" id="PTHR42721">
    <property type="entry name" value="SUGAR HYDROLASE-RELATED"/>
    <property type="match status" value="1"/>
</dbReference>
<dbReference type="InterPro" id="IPR044993">
    <property type="entry name" value="BXL"/>
</dbReference>
<comment type="similarity">
    <text evidence="1">Belongs to the glycosyl hydrolase 3 family.</text>
</comment>
<dbReference type="GO" id="GO:0016787">
    <property type="term" value="F:hydrolase activity"/>
    <property type="evidence" value="ECO:0007669"/>
    <property type="project" value="UniProtKB-KW"/>
</dbReference>
<evidence type="ECO:0000256" key="1">
    <source>
        <dbReference type="ARBA" id="ARBA00005336"/>
    </source>
</evidence>
<evidence type="ECO:0000256" key="3">
    <source>
        <dbReference type="ARBA" id="ARBA00022801"/>
    </source>
</evidence>
<dbReference type="InterPro" id="IPR013783">
    <property type="entry name" value="Ig-like_fold"/>
</dbReference>
<dbReference type="Gene3D" id="2.60.40.10">
    <property type="entry name" value="Immunoglobulins"/>
    <property type="match status" value="1"/>
</dbReference>
<dbReference type="InterPro" id="IPR002772">
    <property type="entry name" value="Glyco_hydro_3_C"/>
</dbReference>
<dbReference type="PANTHER" id="PTHR42721:SF3">
    <property type="entry name" value="BETA-D-XYLOSIDASE 5-RELATED"/>
    <property type="match status" value="1"/>
</dbReference>
<evidence type="ECO:0000313" key="6">
    <source>
        <dbReference type="Proteomes" id="UP001158045"/>
    </source>
</evidence>
<dbReference type="InterPro" id="IPR017853">
    <property type="entry name" value="GH"/>
</dbReference>
<dbReference type="Pfam" id="PF14310">
    <property type="entry name" value="Fn3-like"/>
    <property type="match status" value="1"/>
</dbReference>
<dbReference type="SUPFAM" id="SSF52279">
    <property type="entry name" value="Beta-D-glucan exohydrolase, C-terminal domain"/>
    <property type="match status" value="1"/>
</dbReference>
<dbReference type="Gene3D" id="3.20.20.300">
    <property type="entry name" value="Glycoside hydrolase, family 3, N-terminal domain"/>
    <property type="match status" value="1"/>
</dbReference>
<dbReference type="Proteomes" id="UP001158045">
    <property type="component" value="Unassembled WGS sequence"/>
</dbReference>
<sequence>MDKYKIRTLSAQERAEDLVSKMTVEEKVGQLSHSASAVERLGVTKYNWWNESLHGVARAGTATMFPQAIGLAAIFDDQTMKRVAEICSTEARAKYNQNIKNNDNGIYKGLTIWSPNINIFRDPRWGRGQETYGECPFLTSRLGIAFVEGLQGDKEVLKTSACAKHFACHSGPEGLRHEFDAEVGKKDMNETYLPAFEALVKEANVESVMGAYNRVNGEPACASEFLTGKLAQWGFKGHFVSDCWAIRDFHTKHMITSTPEESAALALKLGCDCNCGDTYEYLLSAIKAGLVSEDYATDSAIRLMRTRVKLGMFDESCEYDEIGYDVVSSHEHKQFSRECAEKSMVLLKNNGLLPIDRSKYKSIGVIGPNAASLDALRGNYYGTCDEYKTFLDGIREAFDGRTYYSEGSHLFKETIQPLGEPGDSYAEAIAVAEHSDIVVLCVGLDATIEGEEGDTGNAFAAGDKSDLYLPRSQRTLVSKVLAVNKPTIIVMASGSSLNPLGNTADAIIQAWYPGQLGGKALANILFGEVSPSGKLPVTFYENADLLPDFEDYSMKNRTYRYLENNVLYPFGYGLTYSKVVCKSLDYNSVTNTANVLVENIGNYDTDEVIQLYISDETSKWAVRNHKLCGFKRIHIKKGESVEVKITISKDAFDIVDQEGRRYVDSKKFTLYAGVNQPDTLSEDLTGVQCTKYQIELL</sequence>
<comment type="caution">
    <text evidence="5">The sequence shown here is derived from an EMBL/GenBank/DDBJ whole genome shotgun (WGS) entry which is preliminary data.</text>
</comment>
<accession>A0ABT6N8T9</accession>
<evidence type="ECO:0000259" key="4">
    <source>
        <dbReference type="SMART" id="SM01217"/>
    </source>
</evidence>
<protein>
    <submittedName>
        <fullName evidence="5">Glycoside hydrolase family 3 C-terminal domain-containing protein</fullName>
    </submittedName>
</protein>
<evidence type="ECO:0000256" key="2">
    <source>
        <dbReference type="ARBA" id="ARBA00022729"/>
    </source>
</evidence>
<dbReference type="InterPro" id="IPR036881">
    <property type="entry name" value="Glyco_hydro_3_C_sf"/>
</dbReference>
<dbReference type="SUPFAM" id="SSF51445">
    <property type="entry name" value="(Trans)glycosidases"/>
    <property type="match status" value="1"/>
</dbReference>
<proteinExistence type="inferred from homology"/>